<reference evidence="1 2" key="2">
    <citation type="journal article" date="2022" name="Mol. Ecol. Resour.">
        <title>The genomes of chicory, endive, great burdock and yacon provide insights into Asteraceae paleo-polyploidization history and plant inulin production.</title>
        <authorList>
            <person name="Fan W."/>
            <person name="Wang S."/>
            <person name="Wang H."/>
            <person name="Wang A."/>
            <person name="Jiang F."/>
            <person name="Liu H."/>
            <person name="Zhao H."/>
            <person name="Xu D."/>
            <person name="Zhang Y."/>
        </authorList>
    </citation>
    <scope>NUCLEOTIDE SEQUENCE [LARGE SCALE GENOMIC DNA]</scope>
    <source>
        <strain evidence="2">cv. Niubang</strain>
    </source>
</reference>
<evidence type="ECO:0000313" key="1">
    <source>
        <dbReference type="EMBL" id="KAI3746524.1"/>
    </source>
</evidence>
<keyword evidence="2" id="KW-1185">Reference proteome</keyword>
<dbReference type="Proteomes" id="UP001055879">
    <property type="component" value="Linkage Group LG03"/>
</dbReference>
<comment type="caution">
    <text evidence="1">The sequence shown here is derived from an EMBL/GenBank/DDBJ whole genome shotgun (WGS) entry which is preliminary data.</text>
</comment>
<name>A0ACB9DIQ2_ARCLA</name>
<proteinExistence type="predicted"/>
<evidence type="ECO:0000313" key="2">
    <source>
        <dbReference type="Proteomes" id="UP001055879"/>
    </source>
</evidence>
<protein>
    <submittedName>
        <fullName evidence="1">Uncharacterized protein</fullName>
    </submittedName>
</protein>
<gene>
    <name evidence="1" type="ORF">L6452_08958</name>
</gene>
<sequence>MVVLATSACLQEKWDCNWLSQWSPREPCNVVHFWLWGYAVYLGWGWINIGWWLIFGDEVVERDHDCSE</sequence>
<accession>A0ACB9DIQ2</accession>
<organism evidence="1 2">
    <name type="scientific">Arctium lappa</name>
    <name type="common">Greater burdock</name>
    <name type="synonym">Lappa major</name>
    <dbReference type="NCBI Taxonomy" id="4217"/>
    <lineage>
        <taxon>Eukaryota</taxon>
        <taxon>Viridiplantae</taxon>
        <taxon>Streptophyta</taxon>
        <taxon>Embryophyta</taxon>
        <taxon>Tracheophyta</taxon>
        <taxon>Spermatophyta</taxon>
        <taxon>Magnoliopsida</taxon>
        <taxon>eudicotyledons</taxon>
        <taxon>Gunneridae</taxon>
        <taxon>Pentapetalae</taxon>
        <taxon>asterids</taxon>
        <taxon>campanulids</taxon>
        <taxon>Asterales</taxon>
        <taxon>Asteraceae</taxon>
        <taxon>Carduoideae</taxon>
        <taxon>Cardueae</taxon>
        <taxon>Arctiinae</taxon>
        <taxon>Arctium</taxon>
    </lineage>
</organism>
<reference evidence="2" key="1">
    <citation type="journal article" date="2022" name="Mol. Ecol. Resour.">
        <title>The genomes of chicory, endive, great burdock and yacon provide insights into Asteraceae palaeo-polyploidization history and plant inulin production.</title>
        <authorList>
            <person name="Fan W."/>
            <person name="Wang S."/>
            <person name="Wang H."/>
            <person name="Wang A."/>
            <person name="Jiang F."/>
            <person name="Liu H."/>
            <person name="Zhao H."/>
            <person name="Xu D."/>
            <person name="Zhang Y."/>
        </authorList>
    </citation>
    <scope>NUCLEOTIDE SEQUENCE [LARGE SCALE GENOMIC DNA]</scope>
    <source>
        <strain evidence="2">cv. Niubang</strain>
    </source>
</reference>
<dbReference type="EMBL" id="CM042049">
    <property type="protein sequence ID" value="KAI3746524.1"/>
    <property type="molecule type" value="Genomic_DNA"/>
</dbReference>